<keyword evidence="1" id="KW-0732">Signal</keyword>
<protein>
    <submittedName>
        <fullName evidence="3">Uncharacterized protein LOC128199464</fullName>
    </submittedName>
</protein>
<keyword evidence="2" id="KW-1185">Reference proteome</keyword>
<accession>A0ABM3M117</accession>
<evidence type="ECO:0000313" key="2">
    <source>
        <dbReference type="Proteomes" id="UP001652582"/>
    </source>
</evidence>
<name>A0ABM3M117_BICAN</name>
<dbReference type="GeneID" id="128199464"/>
<gene>
    <name evidence="3" type="primary">LOC128199464</name>
</gene>
<proteinExistence type="predicted"/>
<feature type="chain" id="PRO_5045389363" evidence="1">
    <location>
        <begin position="19"/>
        <end position="103"/>
    </location>
</feature>
<evidence type="ECO:0000313" key="3">
    <source>
        <dbReference type="RefSeq" id="XP_052745053.1"/>
    </source>
</evidence>
<reference evidence="3" key="1">
    <citation type="submission" date="2025-08" db="UniProtKB">
        <authorList>
            <consortium name="RefSeq"/>
        </authorList>
    </citation>
    <scope>IDENTIFICATION</scope>
</reference>
<organism evidence="2 3">
    <name type="scientific">Bicyclus anynana</name>
    <name type="common">Squinting bush brown butterfly</name>
    <dbReference type="NCBI Taxonomy" id="110368"/>
    <lineage>
        <taxon>Eukaryota</taxon>
        <taxon>Metazoa</taxon>
        <taxon>Ecdysozoa</taxon>
        <taxon>Arthropoda</taxon>
        <taxon>Hexapoda</taxon>
        <taxon>Insecta</taxon>
        <taxon>Pterygota</taxon>
        <taxon>Neoptera</taxon>
        <taxon>Endopterygota</taxon>
        <taxon>Lepidoptera</taxon>
        <taxon>Glossata</taxon>
        <taxon>Ditrysia</taxon>
        <taxon>Papilionoidea</taxon>
        <taxon>Nymphalidae</taxon>
        <taxon>Satyrinae</taxon>
        <taxon>Satyrini</taxon>
        <taxon>Mycalesina</taxon>
        <taxon>Bicyclus</taxon>
    </lineage>
</organism>
<dbReference type="Proteomes" id="UP001652582">
    <property type="component" value="Chromosome 24"/>
</dbReference>
<dbReference type="Gene3D" id="3.30.60.30">
    <property type="match status" value="1"/>
</dbReference>
<sequence length="103" mass="12482">MLQYLLLLLFMLITKSNTNYVNSSMTRPGRVRFYPKNSVFRKSDFIDRGCVVFIKDCPAAYKRDIVCARHYDGYYRTFNNYCELEYENCNGWRQWSMVKRERC</sequence>
<evidence type="ECO:0000256" key="1">
    <source>
        <dbReference type="SAM" id="SignalP"/>
    </source>
</evidence>
<feature type="signal peptide" evidence="1">
    <location>
        <begin position="1"/>
        <end position="18"/>
    </location>
</feature>
<dbReference type="RefSeq" id="XP_052745053.1">
    <property type="nucleotide sequence ID" value="XM_052889093.1"/>
</dbReference>